<dbReference type="RefSeq" id="XP_065459325.1">
    <property type="nucleotide sequence ID" value="XM_065603253.1"/>
</dbReference>
<dbReference type="EMBL" id="CP134189">
    <property type="protein sequence ID" value="WPB05475.1"/>
    <property type="molecule type" value="Genomic_DNA"/>
</dbReference>
<organism evidence="2 3">
    <name type="scientific">Cercospora beticola</name>
    <name type="common">Sugarbeet leaf spot fungus</name>
    <dbReference type="NCBI Taxonomy" id="122368"/>
    <lineage>
        <taxon>Eukaryota</taxon>
        <taxon>Fungi</taxon>
        <taxon>Dikarya</taxon>
        <taxon>Ascomycota</taxon>
        <taxon>Pezizomycotina</taxon>
        <taxon>Dothideomycetes</taxon>
        <taxon>Dothideomycetidae</taxon>
        <taxon>Mycosphaerellales</taxon>
        <taxon>Mycosphaerellaceae</taxon>
        <taxon>Cercospora</taxon>
    </lineage>
</organism>
<evidence type="ECO:0000256" key="1">
    <source>
        <dbReference type="SAM" id="Coils"/>
    </source>
</evidence>
<protein>
    <submittedName>
        <fullName evidence="2">Uncharacterized protein</fullName>
    </submittedName>
</protein>
<name>A0ABZ0P1F9_CERBT</name>
<gene>
    <name evidence="2" type="ORF">RHO25_010127</name>
</gene>
<feature type="coiled-coil region" evidence="1">
    <location>
        <begin position="63"/>
        <end position="90"/>
    </location>
</feature>
<keyword evidence="3" id="KW-1185">Reference proteome</keyword>
<evidence type="ECO:0000313" key="3">
    <source>
        <dbReference type="Proteomes" id="UP001302367"/>
    </source>
</evidence>
<accession>A0ABZ0P1F9</accession>
<dbReference type="Proteomes" id="UP001302367">
    <property type="component" value="Chromosome 6"/>
</dbReference>
<keyword evidence="1" id="KW-0175">Coiled coil</keyword>
<dbReference type="GeneID" id="90644622"/>
<sequence length="232" mass="27519">MPPEYNGNGAELLLTQGPPIIGQDFEDRQLRTLRIVVYSRVDRIVSEHYQRSGRVWQHVSKRLDRTFIELQRIEHKMLDLEAEIDRDEIEYRQRPMLTRHSSRFSATDKLRQVKEPALLRVSRQVRSDTLPMFYGRLAVYVDGNAGSWTKMFRWIKTLGKEKAAMLRDIKVELLDYFDFDSEVELKRAEDVGRKQLEKSLKKLAQFGVKVDQKGLLLIISRYHRNIYRPPWE</sequence>
<proteinExistence type="predicted"/>
<reference evidence="2 3" key="1">
    <citation type="submission" date="2023-09" db="EMBL/GenBank/DDBJ databases">
        <title>Complete-Gapless Cercospora beticola genome.</title>
        <authorList>
            <person name="Wyatt N.A."/>
            <person name="Spanner R.E."/>
            <person name="Bolton M.D."/>
        </authorList>
    </citation>
    <scope>NUCLEOTIDE SEQUENCE [LARGE SCALE GENOMIC DNA]</scope>
    <source>
        <strain evidence="2">Cb09-40</strain>
    </source>
</reference>
<evidence type="ECO:0000313" key="2">
    <source>
        <dbReference type="EMBL" id="WPB05475.1"/>
    </source>
</evidence>